<feature type="domain" description="DUF7745" evidence="3">
    <location>
        <begin position="85"/>
        <end position="292"/>
    </location>
</feature>
<protein>
    <recommendedName>
        <fullName evidence="3">DUF7745 domain-containing protein</fullName>
    </recommendedName>
</protein>
<reference evidence="4" key="1">
    <citation type="submission" date="2018-02" db="EMBL/GenBank/DDBJ databases">
        <authorList>
            <person name="Cohen D.B."/>
            <person name="Kent A.D."/>
        </authorList>
    </citation>
    <scope>NUCLEOTIDE SEQUENCE</scope>
</reference>
<evidence type="ECO:0000313" key="4">
    <source>
        <dbReference type="EMBL" id="SPD11950.1"/>
    </source>
</evidence>
<dbReference type="AlphaFoldDB" id="A0A2N9HJP7"/>
<evidence type="ECO:0000256" key="1">
    <source>
        <dbReference type="SAM" id="Coils"/>
    </source>
</evidence>
<dbReference type="EMBL" id="OIVN01003537">
    <property type="protein sequence ID" value="SPD11950.1"/>
    <property type="molecule type" value="Genomic_DNA"/>
</dbReference>
<evidence type="ECO:0000256" key="2">
    <source>
        <dbReference type="SAM" id="MobiDB-lite"/>
    </source>
</evidence>
<organism evidence="4">
    <name type="scientific">Fagus sylvatica</name>
    <name type="common">Beechnut</name>
    <dbReference type="NCBI Taxonomy" id="28930"/>
    <lineage>
        <taxon>Eukaryota</taxon>
        <taxon>Viridiplantae</taxon>
        <taxon>Streptophyta</taxon>
        <taxon>Embryophyta</taxon>
        <taxon>Tracheophyta</taxon>
        <taxon>Spermatophyta</taxon>
        <taxon>Magnoliopsida</taxon>
        <taxon>eudicotyledons</taxon>
        <taxon>Gunneridae</taxon>
        <taxon>Pentapetalae</taxon>
        <taxon>rosids</taxon>
        <taxon>fabids</taxon>
        <taxon>Fagales</taxon>
        <taxon>Fagaceae</taxon>
        <taxon>Fagus</taxon>
    </lineage>
</organism>
<dbReference type="Pfam" id="PF24924">
    <property type="entry name" value="DUF7745"/>
    <property type="match status" value="1"/>
</dbReference>
<evidence type="ECO:0000259" key="3">
    <source>
        <dbReference type="Pfam" id="PF24924"/>
    </source>
</evidence>
<dbReference type="PANTHER" id="PTHR48200">
    <property type="entry name" value="PROTEIN, PUTATIVE-RELATED"/>
    <property type="match status" value="1"/>
</dbReference>
<proteinExistence type="predicted"/>
<gene>
    <name evidence="4" type="ORF">FSB_LOCUS39832</name>
</gene>
<accession>A0A2N9HJP7</accession>
<feature type="region of interest" description="Disordered" evidence="2">
    <location>
        <begin position="723"/>
        <end position="753"/>
    </location>
</feature>
<sequence length="876" mass="99007">MISAFERMRHWWTLLGEDDHADIVGFFGKFPPFMRLPVDRGLLEALASLLGPDPLLLFHWGSGSCPYLWRMPFPAKLARDFIVGKKGWKKFRINAFKIAFAGIFLFPTSAGRIDLGVIPIVFSEGRSIIPAILCETVRSLSHCRRQGEGVPMFCTQLLQLWFCSHLRHFYRLQTPYHFERHTVSQTVDIALPFTGNSRDWASYLLDLPLGEWSWKVTWGPAVWKPWTHCALFDGVPLPGVWGCTGYYPSLALRQFGGVQYPPRLGDLDAVTFDYIPSEDMWRLLSRVEVIWEGRLSEAYCTAGHITFLVSRSLRVSASTGQSEREASAARVESLRSTLHHNSVAVANVRRDLVAQRGNVSTLRTMNEFIREQLEISEDAKEQLEENLAEAREQLETEQAERTRVQDELDSLRSYTQALVDPATGRPQDIVALRRALDASEEALTSARTSMGVMRVQISVLQGDNGVLQSELDLVHDALESNASWLNQEGFPVVTSLHQINQVMDSLGTRARAVWEEHDEGDPALSTALGRFCRETCIRLAIYYPQLTPSPAFHVTFAYGASSEVFTIPVDFLECRHAWRGDPDPARMIQRSLVASNTPREKVQDTFPKPIWEATFAQEILSGPLQFGPRAKTLRQEVHFSYHMQLSDHQELLRSSRNLSQKMTPWHKERSNGLRSQDHILRTQARLCARPSLPDSQQVDPQARVRWKEDTLMHDVELSDRQDLIGSSRNPDRKTALKRTKNTPVASGRGTISHKSKLGFPRIRNLAKSRQRKLSDGTKNVEILTSGARVFPARNKLIYEPGCVGKITTPATSWNSRFAESIPHLIGIFTGKVHENSSNAPTSGSHNSLIRTPIHANFVPLERGRRELSGDMLHDPF</sequence>
<feature type="coiled-coil region" evidence="1">
    <location>
        <begin position="366"/>
        <end position="407"/>
    </location>
</feature>
<name>A0A2N9HJP7_FAGSY</name>
<dbReference type="InterPro" id="IPR056647">
    <property type="entry name" value="DUF7745"/>
</dbReference>
<keyword evidence="1" id="KW-0175">Coiled coil</keyword>
<dbReference type="PANTHER" id="PTHR48200:SF1">
    <property type="entry name" value="AMINOTRANSFERASE-LIKE PLANT MOBILE DOMAIN-CONTAINING PROTEIN"/>
    <property type="match status" value="1"/>
</dbReference>